<keyword evidence="3" id="KW-0862">Zinc</keyword>
<feature type="domain" description="RING-CH-type" evidence="6">
    <location>
        <begin position="234"/>
        <end position="311"/>
    </location>
</feature>
<dbReference type="PROSITE" id="PS50006">
    <property type="entry name" value="FHA_DOMAIN"/>
    <property type="match status" value="1"/>
</dbReference>
<dbReference type="SUPFAM" id="SSF49879">
    <property type="entry name" value="SMAD/FHA domain"/>
    <property type="match status" value="1"/>
</dbReference>
<dbReference type="PANTHER" id="PTHR46210:SF1">
    <property type="entry name" value="FHA DOMAIN-CONTAINING PROTEIN"/>
    <property type="match status" value="1"/>
</dbReference>
<evidence type="ECO:0000259" key="5">
    <source>
        <dbReference type="PROSITE" id="PS50006"/>
    </source>
</evidence>
<dbReference type="SMART" id="SM00240">
    <property type="entry name" value="FHA"/>
    <property type="match status" value="1"/>
</dbReference>
<organism evidence="7 8">
    <name type="scientific">Euplotes crassus</name>
    <dbReference type="NCBI Taxonomy" id="5936"/>
    <lineage>
        <taxon>Eukaryota</taxon>
        <taxon>Sar</taxon>
        <taxon>Alveolata</taxon>
        <taxon>Ciliophora</taxon>
        <taxon>Intramacronucleata</taxon>
        <taxon>Spirotrichea</taxon>
        <taxon>Hypotrichia</taxon>
        <taxon>Euplotida</taxon>
        <taxon>Euplotidae</taxon>
        <taxon>Moneuplotes</taxon>
    </lineage>
</organism>
<protein>
    <submittedName>
        <fullName evidence="7">Uncharacterized protein</fullName>
    </submittedName>
</protein>
<evidence type="ECO:0000259" key="6">
    <source>
        <dbReference type="PROSITE" id="PS51292"/>
    </source>
</evidence>
<dbReference type="InterPro" id="IPR000253">
    <property type="entry name" value="FHA_dom"/>
</dbReference>
<dbReference type="AlphaFoldDB" id="A0AAD1YD16"/>
<feature type="region of interest" description="Disordered" evidence="4">
    <location>
        <begin position="129"/>
        <end position="186"/>
    </location>
</feature>
<feature type="compositionally biased region" description="Basic and acidic residues" evidence="4">
    <location>
        <begin position="171"/>
        <end position="181"/>
    </location>
</feature>
<dbReference type="Gene3D" id="3.30.40.10">
    <property type="entry name" value="Zinc/RING finger domain, C3HC4 (zinc finger)"/>
    <property type="match status" value="1"/>
</dbReference>
<dbReference type="GO" id="GO:0008270">
    <property type="term" value="F:zinc ion binding"/>
    <property type="evidence" value="ECO:0007669"/>
    <property type="project" value="UniProtKB-KW"/>
</dbReference>
<dbReference type="PROSITE" id="PS51292">
    <property type="entry name" value="ZF_RING_CH"/>
    <property type="match status" value="1"/>
</dbReference>
<feature type="compositionally biased region" description="Polar residues" evidence="4">
    <location>
        <begin position="158"/>
        <end position="169"/>
    </location>
</feature>
<dbReference type="CDD" id="cd16495">
    <property type="entry name" value="RING_CH-C4HC3_MARCH"/>
    <property type="match status" value="1"/>
</dbReference>
<proteinExistence type="predicted"/>
<dbReference type="InterPro" id="IPR011016">
    <property type="entry name" value="Znf_RING-CH"/>
</dbReference>
<dbReference type="CDD" id="cd00060">
    <property type="entry name" value="FHA"/>
    <property type="match status" value="1"/>
</dbReference>
<dbReference type="Pfam" id="PF00498">
    <property type="entry name" value="FHA"/>
    <property type="match status" value="1"/>
</dbReference>
<dbReference type="InterPro" id="IPR008984">
    <property type="entry name" value="SMAD_FHA_dom_sf"/>
</dbReference>
<evidence type="ECO:0000256" key="1">
    <source>
        <dbReference type="ARBA" id="ARBA00022723"/>
    </source>
</evidence>
<dbReference type="Gene3D" id="2.60.200.20">
    <property type="match status" value="1"/>
</dbReference>
<evidence type="ECO:0000256" key="3">
    <source>
        <dbReference type="ARBA" id="ARBA00022833"/>
    </source>
</evidence>
<keyword evidence="1" id="KW-0479">Metal-binding</keyword>
<dbReference type="Proteomes" id="UP001295684">
    <property type="component" value="Unassembled WGS sequence"/>
</dbReference>
<gene>
    <name evidence="7" type="ORF">ECRASSUSDP1_LOCUS29130</name>
</gene>
<dbReference type="SUPFAM" id="SSF57850">
    <property type="entry name" value="RING/U-box"/>
    <property type="match status" value="1"/>
</dbReference>
<evidence type="ECO:0000256" key="4">
    <source>
        <dbReference type="SAM" id="MobiDB-lite"/>
    </source>
</evidence>
<feature type="domain" description="FHA" evidence="5">
    <location>
        <begin position="361"/>
        <end position="403"/>
    </location>
</feature>
<name>A0AAD1YD16_EUPCR</name>
<accession>A0AAD1YD16</accession>
<dbReference type="InterPro" id="IPR013083">
    <property type="entry name" value="Znf_RING/FYVE/PHD"/>
</dbReference>
<keyword evidence="8" id="KW-1185">Reference proteome</keyword>
<feature type="compositionally biased region" description="Polar residues" evidence="4">
    <location>
        <begin position="570"/>
        <end position="596"/>
    </location>
</feature>
<evidence type="ECO:0000313" key="7">
    <source>
        <dbReference type="EMBL" id="CAI2387497.1"/>
    </source>
</evidence>
<reference evidence="7" key="1">
    <citation type="submission" date="2023-07" db="EMBL/GenBank/DDBJ databases">
        <authorList>
            <consortium name="AG Swart"/>
            <person name="Singh M."/>
            <person name="Singh A."/>
            <person name="Seah K."/>
            <person name="Emmerich C."/>
        </authorList>
    </citation>
    <scope>NUCLEOTIDE SEQUENCE</scope>
    <source>
        <strain evidence="7">DP1</strain>
    </source>
</reference>
<evidence type="ECO:0000256" key="2">
    <source>
        <dbReference type="ARBA" id="ARBA00022771"/>
    </source>
</evidence>
<dbReference type="PANTHER" id="PTHR46210">
    <property type="entry name" value="FHA DOMAIN-CONTAINING PROTEIN"/>
    <property type="match status" value="1"/>
</dbReference>
<dbReference type="Pfam" id="PF12906">
    <property type="entry name" value="RINGv"/>
    <property type="match status" value="1"/>
</dbReference>
<evidence type="ECO:0000313" key="8">
    <source>
        <dbReference type="Proteomes" id="UP001295684"/>
    </source>
</evidence>
<dbReference type="SMART" id="SM00744">
    <property type="entry name" value="RINGv"/>
    <property type="match status" value="1"/>
</dbReference>
<keyword evidence="2" id="KW-0863">Zinc-finger</keyword>
<sequence>MPSNCKINSNCFLQYDNLFKIKVSDLTRCRPELDFALACIYFKKGKYWLFHSQDFDESKMIESPNEQIWLPLKNPNRHVFKDRVTNYGYQLRAGDIIRFGRVRFYVKKISSHLSNDIDLGQPEELSASKITEKEGNIMPMQEDSREDSSHEGQDYGDISNNNITMNPALSSKDESPRKETRTLGNERVLHQLRKSYDSSLMFESYNEEVLNEILEKKESFTQIQLKRNTISYPGKERNENSCRICLDEEFDDQDNPMISPCKCTGSVKQVHLECLKEWIQNKRNIRNLHNTRSFNWKDLKCELCKSIYENEFYHKSKRYKLLNYEDEMTQHYLVLESYTHTPTKTIHICEVPDHHCGNLEFDVGRSSGVSVRITDISVSRVHARITFHDGKFYVKDMASKFGTVTRLWHPISIPNKKNYKIDIQIGRSSLTISPLLKTMNRKIGNKKFTFSDEKDVSDRINDKRPEKVHTEMDLINQEKYKNIPASFKKYLILLDKIMDATPPVKKSQVAPINVIDEENDAYEINDRMTNKKRDEEEKDKNTDIMCQRRRYRDKNNTEWQTFGVDRTFDNSEQQSLNSGHKYQDSSIHLSNDPSRNPSHRRSANSQILHNPNGRDYMRASIHNEALREISEGNDSGVLQEEVKEE</sequence>
<feature type="compositionally biased region" description="Basic and acidic residues" evidence="4">
    <location>
        <begin position="142"/>
        <end position="153"/>
    </location>
</feature>
<dbReference type="EMBL" id="CAMPGE010030003">
    <property type="protein sequence ID" value="CAI2387497.1"/>
    <property type="molecule type" value="Genomic_DNA"/>
</dbReference>
<feature type="region of interest" description="Disordered" evidence="4">
    <location>
        <begin position="564"/>
        <end position="613"/>
    </location>
</feature>
<comment type="caution">
    <text evidence="7">The sequence shown here is derived from an EMBL/GenBank/DDBJ whole genome shotgun (WGS) entry which is preliminary data.</text>
</comment>